<gene>
    <name evidence="11" type="ORF">HUK38_07510</name>
</gene>
<dbReference type="GO" id="GO:0000166">
    <property type="term" value="F:nucleotide binding"/>
    <property type="evidence" value="ECO:0007669"/>
    <property type="project" value="UniProtKB-KW"/>
</dbReference>
<evidence type="ECO:0000256" key="4">
    <source>
        <dbReference type="ARBA" id="ARBA00022630"/>
    </source>
</evidence>
<feature type="domain" description="FAD-binding FR-type" evidence="10">
    <location>
        <begin position="2"/>
        <end position="101"/>
    </location>
</feature>
<keyword evidence="12" id="KW-1185">Reference proteome</keyword>
<accession>A0A839HFC0</accession>
<dbReference type="CDD" id="cd06195">
    <property type="entry name" value="FNR1"/>
    <property type="match status" value="1"/>
</dbReference>
<protein>
    <recommendedName>
        <fullName evidence="3">ferredoxin--NADP(+) reductase</fullName>
        <ecNumber evidence="3">1.18.1.2</ecNumber>
    </recommendedName>
</protein>
<comment type="catalytic activity">
    <reaction evidence="9">
        <text>2 reduced [2Fe-2S]-[ferredoxin] + NADP(+) + H(+) = 2 oxidized [2Fe-2S]-[ferredoxin] + NADPH</text>
        <dbReference type="Rhea" id="RHEA:20125"/>
        <dbReference type="Rhea" id="RHEA-COMP:10000"/>
        <dbReference type="Rhea" id="RHEA-COMP:10001"/>
        <dbReference type="ChEBI" id="CHEBI:15378"/>
        <dbReference type="ChEBI" id="CHEBI:33737"/>
        <dbReference type="ChEBI" id="CHEBI:33738"/>
        <dbReference type="ChEBI" id="CHEBI:57783"/>
        <dbReference type="ChEBI" id="CHEBI:58349"/>
        <dbReference type="EC" id="1.18.1.2"/>
    </reaction>
</comment>
<keyword evidence="6" id="KW-0274">FAD</keyword>
<dbReference type="InterPro" id="IPR039261">
    <property type="entry name" value="FNR_nucleotide-bd"/>
</dbReference>
<dbReference type="Gene3D" id="3.40.50.80">
    <property type="entry name" value="Nucleotide-binding domain of ferredoxin-NADP reductase (FNR) module"/>
    <property type="match status" value="1"/>
</dbReference>
<dbReference type="InterPro" id="IPR001433">
    <property type="entry name" value="OxRdtase_FAD/NAD-bd"/>
</dbReference>
<keyword evidence="5" id="KW-0547">Nucleotide-binding</keyword>
<evidence type="ECO:0000313" key="12">
    <source>
        <dbReference type="Proteomes" id="UP000548632"/>
    </source>
</evidence>
<dbReference type="InterPro" id="IPR017927">
    <property type="entry name" value="FAD-bd_FR_type"/>
</dbReference>
<dbReference type="AlphaFoldDB" id="A0A839HFC0"/>
<evidence type="ECO:0000256" key="6">
    <source>
        <dbReference type="ARBA" id="ARBA00022827"/>
    </source>
</evidence>
<keyword evidence="8" id="KW-0560">Oxidoreductase</keyword>
<evidence type="ECO:0000256" key="3">
    <source>
        <dbReference type="ARBA" id="ARBA00013223"/>
    </source>
</evidence>
<dbReference type="InterPro" id="IPR051930">
    <property type="entry name" value="FNR_type-1"/>
</dbReference>
<keyword evidence="7" id="KW-0521">NADP</keyword>
<evidence type="ECO:0000259" key="10">
    <source>
        <dbReference type="PROSITE" id="PS51384"/>
    </source>
</evidence>
<dbReference type="Proteomes" id="UP000548632">
    <property type="component" value="Unassembled WGS sequence"/>
</dbReference>
<keyword evidence="4" id="KW-0285">Flavoprotein</keyword>
<dbReference type="GO" id="GO:0034599">
    <property type="term" value="P:cellular response to oxidative stress"/>
    <property type="evidence" value="ECO:0007669"/>
    <property type="project" value="TreeGrafter"/>
</dbReference>
<dbReference type="Gene3D" id="2.40.30.10">
    <property type="entry name" value="Translation factors"/>
    <property type="match status" value="1"/>
</dbReference>
<dbReference type="GO" id="GO:0004324">
    <property type="term" value="F:ferredoxin-NADP+ reductase activity"/>
    <property type="evidence" value="ECO:0007669"/>
    <property type="project" value="UniProtKB-EC"/>
</dbReference>
<name>A0A839HFC0_9GAMM</name>
<comment type="caution">
    <text evidence="11">The sequence shown here is derived from an EMBL/GenBank/DDBJ whole genome shotgun (WGS) entry which is preliminary data.</text>
</comment>
<comment type="cofactor">
    <cofactor evidence="1">
        <name>FAD</name>
        <dbReference type="ChEBI" id="CHEBI:57692"/>
    </cofactor>
</comment>
<reference evidence="11 12" key="1">
    <citation type="journal article" date="2020" name="Arch. Microbiol.">
        <title>The genome sequence of the giant phototrophic gammaproteobacterium Thiospirillum jenense gives insight into its physiological properties and phylogenetic relationships.</title>
        <authorList>
            <person name="Imhoff J.F."/>
            <person name="Meyer T.E."/>
            <person name="Kyndt J.A."/>
        </authorList>
    </citation>
    <scope>NUCLEOTIDE SEQUENCE [LARGE SCALE GENOMIC DNA]</scope>
    <source>
        <strain evidence="11 12">DSM 216</strain>
    </source>
</reference>
<dbReference type="PROSITE" id="PS51384">
    <property type="entry name" value="FAD_FR"/>
    <property type="match status" value="1"/>
</dbReference>
<sequence length="248" mass="27516">MNDWLTATVVGRHQWTAQLVSLHLDAPLAEFQAGQYVKIALDDGPERVGRPYSLVNSPDVRPLEIHFTTVPEGALTSRLAALEVGARLWISARANGLFTLEQVVTRRHLWLFATGTGLGVYLSMLGTAAPWQRFERVMLVHGVRYTDELAYADRIAALRTNYGDRFCFIPTISRDAAGAGQFAGRITELLANGELERTAGAAITPADSHCMMCGNAEMIKDARALLEERGLQRHKRSEPGHYTLEQYH</sequence>
<evidence type="ECO:0000256" key="7">
    <source>
        <dbReference type="ARBA" id="ARBA00022857"/>
    </source>
</evidence>
<dbReference type="PANTHER" id="PTHR47878:SF1">
    <property type="entry name" value="FLAVODOXIN_FERREDOXIN--NADP REDUCTASE"/>
    <property type="match status" value="1"/>
</dbReference>
<dbReference type="EC" id="1.18.1.2" evidence="3"/>
<dbReference type="InterPro" id="IPR033892">
    <property type="entry name" value="FNR_bac"/>
</dbReference>
<dbReference type="GO" id="GO:0042167">
    <property type="term" value="P:heme catabolic process"/>
    <property type="evidence" value="ECO:0007669"/>
    <property type="project" value="TreeGrafter"/>
</dbReference>
<comment type="similarity">
    <text evidence="2">Belongs to the ferredoxin--NADP reductase type 1 family.</text>
</comment>
<evidence type="ECO:0000256" key="1">
    <source>
        <dbReference type="ARBA" id="ARBA00001974"/>
    </source>
</evidence>
<evidence type="ECO:0000256" key="8">
    <source>
        <dbReference type="ARBA" id="ARBA00023002"/>
    </source>
</evidence>
<evidence type="ECO:0000256" key="2">
    <source>
        <dbReference type="ARBA" id="ARBA00008312"/>
    </source>
</evidence>
<dbReference type="InterPro" id="IPR017938">
    <property type="entry name" value="Riboflavin_synthase-like_b-brl"/>
</dbReference>
<evidence type="ECO:0000313" key="11">
    <source>
        <dbReference type="EMBL" id="MBB1126076.1"/>
    </source>
</evidence>
<evidence type="ECO:0000256" key="5">
    <source>
        <dbReference type="ARBA" id="ARBA00022741"/>
    </source>
</evidence>
<evidence type="ECO:0000256" key="9">
    <source>
        <dbReference type="ARBA" id="ARBA00047776"/>
    </source>
</evidence>
<dbReference type="Pfam" id="PF00175">
    <property type="entry name" value="NAD_binding_1"/>
    <property type="match status" value="1"/>
</dbReference>
<organism evidence="11 12">
    <name type="scientific">Thiospirillum jenense</name>
    <dbReference type="NCBI Taxonomy" id="1653858"/>
    <lineage>
        <taxon>Bacteria</taxon>
        <taxon>Pseudomonadati</taxon>
        <taxon>Pseudomonadota</taxon>
        <taxon>Gammaproteobacteria</taxon>
        <taxon>Chromatiales</taxon>
        <taxon>Chromatiaceae</taxon>
        <taxon>Thiospirillum</taxon>
    </lineage>
</organism>
<dbReference type="EMBL" id="JABVCQ010000013">
    <property type="protein sequence ID" value="MBB1126076.1"/>
    <property type="molecule type" value="Genomic_DNA"/>
</dbReference>
<dbReference type="SUPFAM" id="SSF52343">
    <property type="entry name" value="Ferredoxin reductase-like, C-terminal NADP-linked domain"/>
    <property type="match status" value="1"/>
</dbReference>
<dbReference type="PANTHER" id="PTHR47878">
    <property type="entry name" value="OXIDOREDUCTASE FAD/NAD(P)-BINDING DOMAIN PROTEIN"/>
    <property type="match status" value="1"/>
</dbReference>
<dbReference type="SUPFAM" id="SSF63380">
    <property type="entry name" value="Riboflavin synthase domain-like"/>
    <property type="match status" value="1"/>
</dbReference>
<proteinExistence type="inferred from homology"/>